<comment type="caution">
    <text evidence="10">The sequence shown here is derived from an EMBL/GenBank/DDBJ whole genome shotgun (WGS) entry which is preliminary data.</text>
</comment>
<keyword evidence="5" id="KW-0256">Endoplasmic reticulum</keyword>
<evidence type="ECO:0000256" key="5">
    <source>
        <dbReference type="ARBA" id="ARBA00022824"/>
    </source>
</evidence>
<dbReference type="PANTHER" id="PTHR13202">
    <property type="entry name" value="MICROSOMAL SIGNAL PEPTIDASE 12 KDA SUBUNIT"/>
    <property type="match status" value="1"/>
</dbReference>
<dbReference type="AlphaFoldDB" id="A0A9P6Q645"/>
<comment type="subcellular location">
    <subcellularLocation>
        <location evidence="1">Endoplasmic reticulum membrane</location>
        <topology evidence="1">Multi-pass membrane protein</topology>
    </subcellularLocation>
</comment>
<dbReference type="OrthoDB" id="263893at2759"/>
<name>A0A9P6Q645_9FUNG</name>
<keyword evidence="6 9" id="KW-1133">Transmembrane helix</keyword>
<dbReference type="GO" id="GO:0005787">
    <property type="term" value="C:signal peptidase complex"/>
    <property type="evidence" value="ECO:0007669"/>
    <property type="project" value="InterPro"/>
</dbReference>
<reference evidence="10" key="1">
    <citation type="journal article" date="2020" name="Fungal Divers.">
        <title>Resolving the Mortierellaceae phylogeny through synthesis of multi-gene phylogenetics and phylogenomics.</title>
        <authorList>
            <person name="Vandepol N."/>
            <person name="Liber J."/>
            <person name="Desiro A."/>
            <person name="Na H."/>
            <person name="Kennedy M."/>
            <person name="Barry K."/>
            <person name="Grigoriev I.V."/>
            <person name="Miller A.N."/>
            <person name="O'Donnell K."/>
            <person name="Stajich J.E."/>
            <person name="Bonito G."/>
        </authorList>
    </citation>
    <scope>NUCLEOTIDE SEQUENCE</scope>
    <source>
        <strain evidence="10">BC1065</strain>
    </source>
</reference>
<comment type="similarity">
    <text evidence="2">Belongs to the SPCS1 family.</text>
</comment>
<evidence type="ECO:0000256" key="2">
    <source>
        <dbReference type="ARBA" id="ARBA00005245"/>
    </source>
</evidence>
<evidence type="ECO:0000256" key="4">
    <source>
        <dbReference type="ARBA" id="ARBA00022692"/>
    </source>
</evidence>
<evidence type="ECO:0000256" key="3">
    <source>
        <dbReference type="ARBA" id="ARBA00017059"/>
    </source>
</evidence>
<accession>A0A9P6Q645</accession>
<dbReference type="GO" id="GO:0045047">
    <property type="term" value="P:protein targeting to ER"/>
    <property type="evidence" value="ECO:0007669"/>
    <property type="project" value="TreeGrafter"/>
</dbReference>
<proteinExistence type="inferred from homology"/>
<comment type="function">
    <text evidence="8">Component of the signal peptidase complex (SPC) which catalyzes the cleavage of N-terminal signal sequences from nascent proteins as they are translocated into the lumen of the endoplasmic reticulum. Dispensable for SPC enzymatic activity.</text>
</comment>
<evidence type="ECO:0000256" key="8">
    <source>
        <dbReference type="ARBA" id="ARBA00045204"/>
    </source>
</evidence>
<dbReference type="Pfam" id="PF06645">
    <property type="entry name" value="SPC12"/>
    <property type="match status" value="1"/>
</dbReference>
<dbReference type="PANTHER" id="PTHR13202:SF0">
    <property type="entry name" value="SIGNAL PEPTIDASE COMPLEX SUBUNIT 1"/>
    <property type="match status" value="1"/>
</dbReference>
<evidence type="ECO:0000256" key="6">
    <source>
        <dbReference type="ARBA" id="ARBA00022989"/>
    </source>
</evidence>
<feature type="transmembrane region" description="Helical" evidence="9">
    <location>
        <begin position="43"/>
        <end position="64"/>
    </location>
</feature>
<organism evidence="10 11">
    <name type="scientific">Actinomortierella ambigua</name>
    <dbReference type="NCBI Taxonomy" id="1343610"/>
    <lineage>
        <taxon>Eukaryota</taxon>
        <taxon>Fungi</taxon>
        <taxon>Fungi incertae sedis</taxon>
        <taxon>Mucoromycota</taxon>
        <taxon>Mortierellomycotina</taxon>
        <taxon>Mortierellomycetes</taxon>
        <taxon>Mortierellales</taxon>
        <taxon>Mortierellaceae</taxon>
        <taxon>Actinomortierella</taxon>
    </lineage>
</organism>
<evidence type="ECO:0000313" key="10">
    <source>
        <dbReference type="EMBL" id="KAG0259466.1"/>
    </source>
</evidence>
<dbReference type="EMBL" id="JAAAJB010000283">
    <property type="protein sequence ID" value="KAG0259466.1"/>
    <property type="molecule type" value="Genomic_DNA"/>
</dbReference>
<gene>
    <name evidence="10" type="ORF">DFQ27_004046</name>
</gene>
<feature type="transmembrane region" description="Helical" evidence="9">
    <location>
        <begin position="17"/>
        <end position="36"/>
    </location>
</feature>
<sequence length="94" mass="10425">MLEYHIDFTGQQQAERLTQSIISAFGAIGFLVGIVLQDIRVSMYTFVAGVVVAGALVIPAWPYLNKNPVQWLASRERLLKETSRNELGEKDASS</sequence>
<keyword evidence="11" id="KW-1185">Reference proteome</keyword>
<dbReference type="GO" id="GO:0006465">
    <property type="term" value="P:signal peptide processing"/>
    <property type="evidence" value="ECO:0007669"/>
    <property type="project" value="InterPro"/>
</dbReference>
<evidence type="ECO:0000256" key="1">
    <source>
        <dbReference type="ARBA" id="ARBA00004477"/>
    </source>
</evidence>
<protein>
    <recommendedName>
        <fullName evidence="3">Signal peptidase complex subunit 1</fullName>
    </recommendedName>
</protein>
<keyword evidence="7 9" id="KW-0472">Membrane</keyword>
<dbReference type="InterPro" id="IPR009542">
    <property type="entry name" value="Spc1/SPCS1"/>
</dbReference>
<keyword evidence="4 9" id="KW-0812">Transmembrane</keyword>
<evidence type="ECO:0000313" key="11">
    <source>
        <dbReference type="Proteomes" id="UP000807716"/>
    </source>
</evidence>
<evidence type="ECO:0000256" key="9">
    <source>
        <dbReference type="SAM" id="Phobius"/>
    </source>
</evidence>
<evidence type="ECO:0000256" key="7">
    <source>
        <dbReference type="ARBA" id="ARBA00023136"/>
    </source>
</evidence>
<dbReference type="Proteomes" id="UP000807716">
    <property type="component" value="Unassembled WGS sequence"/>
</dbReference>